<comment type="caution">
    <text evidence="1">The sequence shown here is derived from an EMBL/GenBank/DDBJ whole genome shotgun (WGS) entry which is preliminary data.</text>
</comment>
<accession>A0A0F9GSW2</accession>
<gene>
    <name evidence="1" type="ORF">LCGC14_2147180</name>
</gene>
<proteinExistence type="predicted"/>
<reference evidence="1" key="1">
    <citation type="journal article" date="2015" name="Nature">
        <title>Complex archaea that bridge the gap between prokaryotes and eukaryotes.</title>
        <authorList>
            <person name="Spang A."/>
            <person name="Saw J.H."/>
            <person name="Jorgensen S.L."/>
            <person name="Zaremba-Niedzwiedzka K."/>
            <person name="Martijn J."/>
            <person name="Lind A.E."/>
            <person name="van Eijk R."/>
            <person name="Schleper C."/>
            <person name="Guy L."/>
            <person name="Ettema T.J."/>
        </authorList>
    </citation>
    <scope>NUCLEOTIDE SEQUENCE</scope>
</reference>
<dbReference type="AlphaFoldDB" id="A0A0F9GSW2"/>
<organism evidence="1">
    <name type="scientific">marine sediment metagenome</name>
    <dbReference type="NCBI Taxonomy" id="412755"/>
    <lineage>
        <taxon>unclassified sequences</taxon>
        <taxon>metagenomes</taxon>
        <taxon>ecological metagenomes</taxon>
    </lineage>
</organism>
<sequence length="61" mass="6885">MIFPISDGLVAIAAPESYSVTFEGFGTLTLSRRRLSKRKVQIRLLQTLYARLETLGSLRNE</sequence>
<protein>
    <submittedName>
        <fullName evidence="1">Uncharacterized protein</fullName>
    </submittedName>
</protein>
<dbReference type="EMBL" id="LAZR01027278">
    <property type="protein sequence ID" value="KKL66222.1"/>
    <property type="molecule type" value="Genomic_DNA"/>
</dbReference>
<evidence type="ECO:0000313" key="1">
    <source>
        <dbReference type="EMBL" id="KKL66222.1"/>
    </source>
</evidence>
<name>A0A0F9GSW2_9ZZZZ</name>